<dbReference type="EMBL" id="VSRR010001193">
    <property type="protein sequence ID" value="MPC23335.1"/>
    <property type="molecule type" value="Genomic_DNA"/>
</dbReference>
<feature type="region of interest" description="Disordered" evidence="1">
    <location>
        <begin position="252"/>
        <end position="281"/>
    </location>
</feature>
<reference evidence="3 4" key="1">
    <citation type="submission" date="2019-05" db="EMBL/GenBank/DDBJ databases">
        <title>Another draft genome of Portunus trituberculatus and its Hox gene families provides insights of decapod evolution.</title>
        <authorList>
            <person name="Jeong J.-H."/>
            <person name="Song I."/>
            <person name="Kim S."/>
            <person name="Choi T."/>
            <person name="Kim D."/>
            <person name="Ryu S."/>
            <person name="Kim W."/>
        </authorList>
    </citation>
    <scope>NUCLEOTIDE SEQUENCE [LARGE SCALE GENOMIC DNA]</scope>
    <source>
        <tissue evidence="3">Muscle</tissue>
    </source>
</reference>
<keyword evidence="2" id="KW-0812">Transmembrane</keyword>
<proteinExistence type="predicted"/>
<sequence>MTPPLATLVSMDTTTESLKSPLPLPQKMQWVSPSMSTSHCRVHFPKGHGKTLAQCYDWFMALLKQHPLLEPVIKEGRCWPYLTVNPQAEAYAMLVKEGFLGLTMIPADPDARKQMVIIHGMSTVINVGLLDTPKAFLWLKRRVVAGEPRPQLLGLIEGPVPSSVYLHGYCSWGHPSSRCLEKIHAGTRVLPLCCNCGGDHNATSRRCRARPRPVREPQTTSTATGPSRVVFRLDPPPQHNVWTNGPSSWSAFTAQPSAFPPQPGTAAPGQPRVAQPSVPSTLPPVPVPPRDASASALWTPPAIHESIAARHGNLKVLILVGVPFVDTRGAPQGAVLNLTKPNLAAVTAAIILIIILLHLHLHIVTHDGIAGFPYTALLELVADGLKAAEEDARPT</sequence>
<evidence type="ECO:0000313" key="3">
    <source>
        <dbReference type="EMBL" id="MPC23335.1"/>
    </source>
</evidence>
<dbReference type="AlphaFoldDB" id="A0A5B7DQ41"/>
<comment type="caution">
    <text evidence="3">The sequence shown here is derived from an EMBL/GenBank/DDBJ whole genome shotgun (WGS) entry which is preliminary data.</text>
</comment>
<evidence type="ECO:0000256" key="1">
    <source>
        <dbReference type="SAM" id="MobiDB-lite"/>
    </source>
</evidence>
<keyword evidence="2" id="KW-0472">Membrane</keyword>
<feature type="compositionally biased region" description="Basic residues" evidence="1">
    <location>
        <begin position="203"/>
        <end position="212"/>
    </location>
</feature>
<protein>
    <submittedName>
        <fullName evidence="3">Uncharacterized protein</fullName>
    </submittedName>
</protein>
<feature type="region of interest" description="Disordered" evidence="1">
    <location>
        <begin position="201"/>
        <end position="229"/>
    </location>
</feature>
<evidence type="ECO:0000313" key="4">
    <source>
        <dbReference type="Proteomes" id="UP000324222"/>
    </source>
</evidence>
<feature type="transmembrane region" description="Helical" evidence="2">
    <location>
        <begin position="343"/>
        <end position="361"/>
    </location>
</feature>
<dbReference type="Proteomes" id="UP000324222">
    <property type="component" value="Unassembled WGS sequence"/>
</dbReference>
<feature type="compositionally biased region" description="Low complexity" evidence="1">
    <location>
        <begin position="264"/>
        <end position="280"/>
    </location>
</feature>
<keyword evidence="2" id="KW-1133">Transmembrane helix</keyword>
<organism evidence="3 4">
    <name type="scientific">Portunus trituberculatus</name>
    <name type="common">Swimming crab</name>
    <name type="synonym">Neptunus trituberculatus</name>
    <dbReference type="NCBI Taxonomy" id="210409"/>
    <lineage>
        <taxon>Eukaryota</taxon>
        <taxon>Metazoa</taxon>
        <taxon>Ecdysozoa</taxon>
        <taxon>Arthropoda</taxon>
        <taxon>Crustacea</taxon>
        <taxon>Multicrustacea</taxon>
        <taxon>Malacostraca</taxon>
        <taxon>Eumalacostraca</taxon>
        <taxon>Eucarida</taxon>
        <taxon>Decapoda</taxon>
        <taxon>Pleocyemata</taxon>
        <taxon>Brachyura</taxon>
        <taxon>Eubrachyura</taxon>
        <taxon>Portunoidea</taxon>
        <taxon>Portunidae</taxon>
        <taxon>Portuninae</taxon>
        <taxon>Portunus</taxon>
    </lineage>
</organism>
<name>A0A5B7DQ41_PORTR</name>
<gene>
    <name evidence="3" type="ORF">E2C01_016379</name>
</gene>
<keyword evidence="4" id="KW-1185">Reference proteome</keyword>
<evidence type="ECO:0000256" key="2">
    <source>
        <dbReference type="SAM" id="Phobius"/>
    </source>
</evidence>
<accession>A0A5B7DQ41</accession>